<name>Q9HIW8_THEAC</name>
<dbReference type="AlphaFoldDB" id="Q9HIW8"/>
<organism evidence="2 3">
    <name type="scientific">Thermoplasma acidophilum (strain ATCC 25905 / DSM 1728 / JCM 9062 / NBRC 15155 / AMRC-C165)</name>
    <dbReference type="NCBI Taxonomy" id="273075"/>
    <lineage>
        <taxon>Archaea</taxon>
        <taxon>Methanobacteriati</taxon>
        <taxon>Thermoplasmatota</taxon>
        <taxon>Thermoplasmata</taxon>
        <taxon>Thermoplasmatales</taxon>
        <taxon>Thermoplasmataceae</taxon>
        <taxon>Thermoplasma</taxon>
    </lineage>
</organism>
<dbReference type="PROSITE" id="PS50263">
    <property type="entry name" value="CN_HYDROLASE"/>
    <property type="match status" value="1"/>
</dbReference>
<feature type="domain" description="CN hydrolase" evidence="1">
    <location>
        <begin position="1"/>
        <end position="238"/>
    </location>
</feature>
<protein>
    <submittedName>
        <fullName evidence="2">Nitrilase related protein</fullName>
    </submittedName>
</protein>
<dbReference type="PROSITE" id="PS01227">
    <property type="entry name" value="UPF0012"/>
    <property type="match status" value="1"/>
</dbReference>
<dbReference type="eggNOG" id="arCOG00062">
    <property type="taxonomic scope" value="Archaea"/>
</dbReference>
<evidence type="ECO:0000313" key="2">
    <source>
        <dbReference type="EMBL" id="CAC12333.1"/>
    </source>
</evidence>
<dbReference type="InterPro" id="IPR036526">
    <property type="entry name" value="C-N_Hydrolase_sf"/>
</dbReference>
<dbReference type="Pfam" id="PF00795">
    <property type="entry name" value="CN_hydrolase"/>
    <property type="match status" value="1"/>
</dbReference>
<reference evidence="2 3" key="1">
    <citation type="journal article" date="2000" name="Nature">
        <title>The genome sequence of the thermoacidophilic scavenger Thermoplasma acidophilum.</title>
        <authorList>
            <person name="Ruepp A."/>
            <person name="Graml W."/>
            <person name="Santos-Martinez M.L."/>
            <person name="Koretke K.K."/>
            <person name="Volker C."/>
            <person name="Mewes H.W."/>
            <person name="Frishman D."/>
            <person name="Stocker S."/>
            <person name="Lupas A.N."/>
            <person name="Baumeister W."/>
        </authorList>
    </citation>
    <scope>NUCLEOTIDE SEQUENCE [LARGE SCALE GENOMIC DNA]</scope>
    <source>
        <strain evidence="3">ATCC 25905 / DSM 1728 / JCM 9062 / NBRC 15155 / AMRC-C165</strain>
    </source>
</reference>
<dbReference type="EnsemblBacteria" id="CAC12333">
    <property type="protein sequence ID" value="CAC12333"/>
    <property type="gene ID" value="CAC12333"/>
</dbReference>
<dbReference type="CDD" id="cd07581">
    <property type="entry name" value="nitrilase_3"/>
    <property type="match status" value="1"/>
</dbReference>
<gene>
    <name evidence="2" type="ordered locus">Ta1208</name>
</gene>
<dbReference type="InterPro" id="IPR001110">
    <property type="entry name" value="UPF0012_CS"/>
</dbReference>
<accession>Q9HIW8</accession>
<proteinExistence type="predicted"/>
<dbReference type="STRING" id="273075.gene:9572431"/>
<sequence>MKVAVVQMESSTDREKNIEASYRLLEKAKNSDLVVFPEYQIYAPAFDGKDDMKTISEPLDGKFVKSITEIARSESQKIILNIPERNQYNLKPFNTAIYIDELGLILKYRKLHLFDAFGFRESSVFEKGDARPAIFNGSGDPLGVLICYDLRFPEPARMLALDGAKLIIYQAGWFAGERKYDQWKTLLKARAMENGVFVIGAAQTGHRFTGHSMVISPYGDVLAEMGTDEGVITFDIDFSLVEKYREEVPVLKHRRTDVYDVLDVDAFKLI</sequence>
<dbReference type="InParanoid" id="Q9HIW8"/>
<keyword evidence="3" id="KW-1185">Reference proteome</keyword>
<dbReference type="SUPFAM" id="SSF56317">
    <property type="entry name" value="Carbon-nitrogen hydrolase"/>
    <property type="match status" value="1"/>
</dbReference>
<dbReference type="PaxDb" id="273075-Ta1208"/>
<evidence type="ECO:0000313" key="3">
    <source>
        <dbReference type="Proteomes" id="UP000001024"/>
    </source>
</evidence>
<evidence type="ECO:0000259" key="1">
    <source>
        <dbReference type="PROSITE" id="PS50263"/>
    </source>
</evidence>
<dbReference type="InterPro" id="IPR003010">
    <property type="entry name" value="C-N_Hydrolase"/>
</dbReference>
<dbReference type="OrthoDB" id="39312at2157"/>
<dbReference type="HOGENOM" id="CLU_030130_1_2_2"/>
<dbReference type="PANTHER" id="PTHR23088">
    <property type="entry name" value="NITRILASE-RELATED"/>
    <property type="match status" value="1"/>
</dbReference>
<dbReference type="KEGG" id="tac:Ta1208"/>
<dbReference type="Gene3D" id="3.60.110.10">
    <property type="entry name" value="Carbon-nitrogen hydrolase"/>
    <property type="match status" value="1"/>
</dbReference>
<dbReference type="PANTHER" id="PTHR23088:SF27">
    <property type="entry name" value="DEAMINATED GLUTATHIONE AMIDASE"/>
    <property type="match status" value="1"/>
</dbReference>
<dbReference type="FunCoup" id="Q9HIW8">
    <property type="interactions" value="35"/>
</dbReference>
<dbReference type="Proteomes" id="UP000001024">
    <property type="component" value="Chromosome"/>
</dbReference>
<dbReference type="RefSeq" id="WP_010901615.1">
    <property type="nucleotide sequence ID" value="NC_002578.1"/>
</dbReference>
<dbReference type="SMR" id="Q9HIW8"/>
<dbReference type="EMBL" id="AL445066">
    <property type="protein sequence ID" value="CAC12333.1"/>
    <property type="molecule type" value="Genomic_DNA"/>
</dbReference>